<dbReference type="Gene3D" id="1.10.1330.10">
    <property type="entry name" value="Dockerin domain"/>
    <property type="match status" value="1"/>
</dbReference>
<gene>
    <name evidence="1" type="ORF">METZ01_LOCUS306397</name>
</gene>
<evidence type="ECO:0000313" key="1">
    <source>
        <dbReference type="EMBL" id="SVC53543.1"/>
    </source>
</evidence>
<dbReference type="InterPro" id="IPR018247">
    <property type="entry name" value="EF_Hand_1_Ca_BS"/>
</dbReference>
<feature type="non-terminal residue" evidence="1">
    <location>
        <position position="1"/>
    </location>
</feature>
<dbReference type="AlphaFoldDB" id="A0A382MWX3"/>
<proteinExistence type="predicted"/>
<dbReference type="EMBL" id="UINC01096555">
    <property type="protein sequence ID" value="SVC53543.1"/>
    <property type="molecule type" value="Genomic_DNA"/>
</dbReference>
<name>A0A382MWX3_9ZZZZ</name>
<dbReference type="PROSITE" id="PS00018">
    <property type="entry name" value="EF_HAND_1"/>
    <property type="match status" value="1"/>
</dbReference>
<sequence>GDGLCDGTDQAWGADLTCYDCDGGDCMGGCGCEDDTSCADCCGVPDGDNSSCGSSGDVNGNGVDITDVIEMVADILATSSLEECAANEADINGDGSVDIMDVIGAVDIILSGIVAGCTDALAPEYNADATDDDGSCWASCLGNTTWLGDGFCDGSNNNAECAFDLGDCCPDSCADAVENGCPDNPDGCWGSTPGSSCGSCATCVDPSNPNSNGQGDCDVPPTCATTDCGGWVSTNSCEALEGFGFDCSVCEAEGACPEDSEGCWFDWSNYGAESCDAAWDAFGIDCATLEANYSWDCTGCGCPGDQAPACGDGECNGDEDYTTCAADCEGPCEGLTVSMSDAFGDGWNGNVLTIGDESFTIESGASAEGCYSGPSD</sequence>
<dbReference type="GO" id="GO:0000272">
    <property type="term" value="P:polysaccharide catabolic process"/>
    <property type="evidence" value="ECO:0007669"/>
    <property type="project" value="InterPro"/>
</dbReference>
<reference evidence="1" key="1">
    <citation type="submission" date="2018-05" db="EMBL/GenBank/DDBJ databases">
        <authorList>
            <person name="Lanie J.A."/>
            <person name="Ng W.-L."/>
            <person name="Kazmierczak K.M."/>
            <person name="Andrzejewski T.M."/>
            <person name="Davidsen T.M."/>
            <person name="Wayne K.J."/>
            <person name="Tettelin H."/>
            <person name="Glass J.I."/>
            <person name="Rusch D."/>
            <person name="Podicherti R."/>
            <person name="Tsui H.-C.T."/>
            <person name="Winkler M.E."/>
        </authorList>
    </citation>
    <scope>NUCLEOTIDE SEQUENCE</scope>
</reference>
<evidence type="ECO:0008006" key="2">
    <source>
        <dbReference type="Google" id="ProtNLM"/>
    </source>
</evidence>
<dbReference type="CDD" id="cd14253">
    <property type="entry name" value="Dockerin"/>
    <property type="match status" value="1"/>
</dbReference>
<organism evidence="1">
    <name type="scientific">marine metagenome</name>
    <dbReference type="NCBI Taxonomy" id="408172"/>
    <lineage>
        <taxon>unclassified sequences</taxon>
        <taxon>metagenomes</taxon>
        <taxon>ecological metagenomes</taxon>
    </lineage>
</organism>
<feature type="non-terminal residue" evidence="1">
    <location>
        <position position="376"/>
    </location>
</feature>
<protein>
    <recommendedName>
        <fullName evidence="2">Dockerin domain-containing protein</fullName>
    </recommendedName>
</protein>
<dbReference type="SUPFAM" id="SSF63446">
    <property type="entry name" value="Type I dockerin domain"/>
    <property type="match status" value="1"/>
</dbReference>
<accession>A0A382MWX3</accession>
<dbReference type="InterPro" id="IPR036439">
    <property type="entry name" value="Dockerin_dom_sf"/>
</dbReference>